<dbReference type="AlphaFoldDB" id="A0A840NVJ6"/>
<evidence type="ECO:0000313" key="2">
    <source>
        <dbReference type="Proteomes" id="UP000561417"/>
    </source>
</evidence>
<protein>
    <submittedName>
        <fullName evidence="1">Uncharacterized protein</fullName>
    </submittedName>
</protein>
<comment type="caution">
    <text evidence="1">The sequence shown here is derived from an EMBL/GenBank/DDBJ whole genome shotgun (WGS) entry which is preliminary data.</text>
</comment>
<reference evidence="1 2" key="1">
    <citation type="submission" date="2020-08" db="EMBL/GenBank/DDBJ databases">
        <title>Genomic Encyclopedia of Type Strains, Phase IV (KMG-IV): sequencing the most valuable type-strain genomes for metagenomic binning, comparative biology and taxonomic classification.</title>
        <authorList>
            <person name="Goeker M."/>
        </authorList>
    </citation>
    <scope>NUCLEOTIDE SEQUENCE [LARGE SCALE GENOMIC DNA]</scope>
    <source>
        <strain evidence="1 2">DSM 28538</strain>
    </source>
</reference>
<accession>A0A840NVJ6</accession>
<sequence>MVNNICFSEWKEEWGRKKREENEKCGSCRRKGGKNEEYPYFAIADVDNMRTWRLFTALIRINRRIFDGLTKDLLVHVNDTVCLASCSARALISGLGKIYV</sequence>
<proteinExistence type="predicted"/>
<keyword evidence="2" id="KW-1185">Reference proteome</keyword>
<dbReference type="EMBL" id="JACHIM010000004">
    <property type="protein sequence ID" value="MBB5073965.1"/>
    <property type="molecule type" value="Genomic_DNA"/>
</dbReference>
<name>A0A840NVJ6_9HYPH</name>
<gene>
    <name evidence="1" type="ORF">HNQ69_001098</name>
</gene>
<evidence type="ECO:0000313" key="1">
    <source>
        <dbReference type="EMBL" id="MBB5073965.1"/>
    </source>
</evidence>
<dbReference type="Proteomes" id="UP000561417">
    <property type="component" value="Unassembled WGS sequence"/>
</dbReference>
<organism evidence="1 2">
    <name type="scientific">Bartonella callosciuri</name>
    <dbReference type="NCBI Taxonomy" id="686223"/>
    <lineage>
        <taxon>Bacteria</taxon>
        <taxon>Pseudomonadati</taxon>
        <taxon>Pseudomonadota</taxon>
        <taxon>Alphaproteobacteria</taxon>
        <taxon>Hyphomicrobiales</taxon>
        <taxon>Bartonellaceae</taxon>
        <taxon>Bartonella</taxon>
    </lineage>
</organism>